<proteinExistence type="inferred from homology"/>
<keyword evidence="4" id="KW-0540">Nuclease</keyword>
<evidence type="ECO:0000259" key="3">
    <source>
        <dbReference type="PROSITE" id="PS50164"/>
    </source>
</evidence>
<dbReference type="RefSeq" id="WP_179669419.1">
    <property type="nucleotide sequence ID" value="NZ_JACCFP010000001.1"/>
</dbReference>
<keyword evidence="4" id="KW-0378">Hydrolase</keyword>
<organism evidence="4 5">
    <name type="scientific">Nocardioides thalensis</name>
    <dbReference type="NCBI Taxonomy" id="1914755"/>
    <lineage>
        <taxon>Bacteria</taxon>
        <taxon>Bacillati</taxon>
        <taxon>Actinomycetota</taxon>
        <taxon>Actinomycetes</taxon>
        <taxon>Propionibacteriales</taxon>
        <taxon>Nocardioidaceae</taxon>
        <taxon>Nocardioides</taxon>
    </lineage>
</organism>
<dbReference type="SUPFAM" id="SSF82771">
    <property type="entry name" value="GIY-YIG endonuclease"/>
    <property type="match status" value="1"/>
</dbReference>
<comment type="similarity">
    <text evidence="1">Belongs to the UPF0213 family.</text>
</comment>
<keyword evidence="5" id="KW-1185">Reference proteome</keyword>
<dbReference type="InterPro" id="IPR035901">
    <property type="entry name" value="GIY-YIG_endonuc_sf"/>
</dbReference>
<protein>
    <submittedName>
        <fullName evidence="4">Putative endonuclease</fullName>
    </submittedName>
</protein>
<dbReference type="GO" id="GO:0004519">
    <property type="term" value="F:endonuclease activity"/>
    <property type="evidence" value="ECO:0007669"/>
    <property type="project" value="UniProtKB-KW"/>
</dbReference>
<dbReference type="Pfam" id="PF01541">
    <property type="entry name" value="GIY-YIG"/>
    <property type="match status" value="1"/>
</dbReference>
<name>A0A853C7Z1_9ACTN</name>
<evidence type="ECO:0000256" key="2">
    <source>
        <dbReference type="SAM" id="MobiDB-lite"/>
    </source>
</evidence>
<evidence type="ECO:0000313" key="5">
    <source>
        <dbReference type="Proteomes" id="UP000530424"/>
    </source>
</evidence>
<gene>
    <name evidence="4" type="ORF">HNR19_003834</name>
</gene>
<dbReference type="Proteomes" id="UP000530424">
    <property type="component" value="Unassembled WGS sequence"/>
</dbReference>
<dbReference type="PANTHER" id="PTHR34477">
    <property type="entry name" value="UPF0213 PROTEIN YHBQ"/>
    <property type="match status" value="1"/>
</dbReference>
<sequence>MPWAYLLECADRTYYAGSTVDLDARIWQHNHDDDLGAAYTRSRRPVVLVWSGGWFDRIDDAYAFEKQIQGWNRRKRQALINNEWHQLPALSRRSAVQRREAEADLPHPPAR</sequence>
<dbReference type="InterPro" id="IPR050190">
    <property type="entry name" value="UPF0213_domain"/>
</dbReference>
<evidence type="ECO:0000313" key="4">
    <source>
        <dbReference type="EMBL" id="NYJ03136.1"/>
    </source>
</evidence>
<dbReference type="AlphaFoldDB" id="A0A853C7Z1"/>
<reference evidence="4 5" key="1">
    <citation type="submission" date="2020-07" db="EMBL/GenBank/DDBJ databases">
        <title>Sequencing the genomes of 1000 actinobacteria strains.</title>
        <authorList>
            <person name="Klenk H.-P."/>
        </authorList>
    </citation>
    <scope>NUCLEOTIDE SEQUENCE [LARGE SCALE GENOMIC DNA]</scope>
    <source>
        <strain evidence="4 5">DSM 103833</strain>
    </source>
</reference>
<dbReference type="PANTHER" id="PTHR34477:SF1">
    <property type="entry name" value="UPF0213 PROTEIN YHBQ"/>
    <property type="match status" value="1"/>
</dbReference>
<accession>A0A853C7Z1</accession>
<dbReference type="Gene3D" id="3.40.1440.10">
    <property type="entry name" value="GIY-YIG endonuclease"/>
    <property type="match status" value="1"/>
</dbReference>
<keyword evidence="4" id="KW-0255">Endonuclease</keyword>
<comment type="caution">
    <text evidence="4">The sequence shown here is derived from an EMBL/GenBank/DDBJ whole genome shotgun (WGS) entry which is preliminary data.</text>
</comment>
<dbReference type="PROSITE" id="PS50164">
    <property type="entry name" value="GIY_YIG"/>
    <property type="match status" value="1"/>
</dbReference>
<feature type="domain" description="GIY-YIG" evidence="3">
    <location>
        <begin position="1"/>
        <end position="82"/>
    </location>
</feature>
<dbReference type="InterPro" id="IPR000305">
    <property type="entry name" value="GIY-YIG_endonuc"/>
</dbReference>
<dbReference type="EMBL" id="JACCFP010000001">
    <property type="protein sequence ID" value="NYJ03136.1"/>
    <property type="molecule type" value="Genomic_DNA"/>
</dbReference>
<evidence type="ECO:0000256" key="1">
    <source>
        <dbReference type="ARBA" id="ARBA00007435"/>
    </source>
</evidence>
<feature type="region of interest" description="Disordered" evidence="2">
    <location>
        <begin position="91"/>
        <end position="111"/>
    </location>
</feature>
<dbReference type="CDD" id="cd10456">
    <property type="entry name" value="GIY-YIG_UPF0213"/>
    <property type="match status" value="1"/>
</dbReference>